<name>C6T209_SOYBN</name>
<dbReference type="PANTHER" id="PTHR32009:SF106">
    <property type="entry name" value="TIR DOMAIN-CONTAINING PROTEIN"/>
    <property type="match status" value="1"/>
</dbReference>
<dbReference type="InterPro" id="IPR035897">
    <property type="entry name" value="Toll_tir_struct_dom_sf"/>
</dbReference>
<dbReference type="EMBL" id="FJ014873">
    <property type="protein sequence ID" value="ACM89624.1"/>
    <property type="molecule type" value="mRNA"/>
</dbReference>
<reference evidence="3" key="1">
    <citation type="submission" date="2008-08" db="EMBL/GenBank/DDBJ databases">
        <title>Isolation of a candidate disease-resistance gene from soybean.</title>
        <authorList>
            <person name="Li W."/>
            <person name="Chang W."/>
            <person name="Han Y."/>
            <person name="Bao S."/>
        </authorList>
    </citation>
    <scope>NUCLEOTIDE SEQUENCE</scope>
</reference>
<organism evidence="4">
    <name type="scientific">Glycine max</name>
    <name type="common">Soybean</name>
    <name type="synonym">Glycine hispida</name>
    <dbReference type="NCBI Taxonomy" id="3847"/>
    <lineage>
        <taxon>Eukaryota</taxon>
        <taxon>Viridiplantae</taxon>
        <taxon>Streptophyta</taxon>
        <taxon>Embryophyta</taxon>
        <taxon>Tracheophyta</taxon>
        <taxon>Spermatophyta</taxon>
        <taxon>Magnoliopsida</taxon>
        <taxon>eudicotyledons</taxon>
        <taxon>Gunneridae</taxon>
        <taxon>Pentapetalae</taxon>
        <taxon>rosids</taxon>
        <taxon>fabids</taxon>
        <taxon>Fabales</taxon>
        <taxon>Fabaceae</taxon>
        <taxon>Papilionoideae</taxon>
        <taxon>50 kb inversion clade</taxon>
        <taxon>NPAAA clade</taxon>
        <taxon>indigoferoid/millettioid clade</taxon>
        <taxon>Phaseoleae</taxon>
        <taxon>Glycine</taxon>
        <taxon>Glycine subgen. Soja</taxon>
    </lineage>
</organism>
<accession>C6T209</accession>
<dbReference type="GO" id="GO:0007165">
    <property type="term" value="P:signal transduction"/>
    <property type="evidence" value="ECO:0007669"/>
    <property type="project" value="InterPro"/>
</dbReference>
<dbReference type="PROSITE" id="PS50104">
    <property type="entry name" value="TIR"/>
    <property type="match status" value="1"/>
</dbReference>
<protein>
    <submittedName>
        <fullName evidence="3">Disease resistance-like protein</fullName>
    </submittedName>
</protein>
<dbReference type="SUPFAM" id="SSF52200">
    <property type="entry name" value="Toll/Interleukin receptor TIR domain"/>
    <property type="match status" value="1"/>
</dbReference>
<evidence type="ECO:0000313" key="3">
    <source>
        <dbReference type="EMBL" id="ACM89624.1"/>
    </source>
</evidence>
<dbReference type="ExpressionAtlas" id="C6T209">
    <property type="expression patterns" value="baseline and differential"/>
</dbReference>
<evidence type="ECO:0000256" key="1">
    <source>
        <dbReference type="ARBA" id="ARBA00023027"/>
    </source>
</evidence>
<evidence type="ECO:0000313" key="4">
    <source>
        <dbReference type="EMBL" id="ACU15631.1"/>
    </source>
</evidence>
<dbReference type="AlphaFoldDB" id="C6T209"/>
<keyword evidence="1" id="KW-0520">NAD</keyword>
<evidence type="ECO:0000259" key="2">
    <source>
        <dbReference type="PROSITE" id="PS50104"/>
    </source>
</evidence>
<dbReference type="SMART" id="SM00255">
    <property type="entry name" value="TIR"/>
    <property type="match status" value="1"/>
</dbReference>
<dbReference type="Gene3D" id="3.40.50.10140">
    <property type="entry name" value="Toll/interleukin-1 receptor homology (TIR) domain"/>
    <property type="match status" value="1"/>
</dbReference>
<dbReference type="InterPro" id="IPR000157">
    <property type="entry name" value="TIR_dom"/>
</dbReference>
<dbReference type="Pfam" id="PF01582">
    <property type="entry name" value="TIR"/>
    <property type="match status" value="1"/>
</dbReference>
<reference evidence="4" key="2">
    <citation type="submission" date="2009-08" db="EMBL/GenBank/DDBJ databases">
        <authorList>
            <person name="Cheung F."/>
            <person name="Xiao Y."/>
            <person name="Chan A."/>
            <person name="Moskal W."/>
            <person name="Town C.D."/>
        </authorList>
    </citation>
    <scope>NUCLEOTIDE SEQUENCE</scope>
</reference>
<dbReference type="FunFam" id="3.40.50.10140:FF:000007">
    <property type="entry name" value="Disease resistance protein (TIR-NBS-LRR class)"/>
    <property type="match status" value="1"/>
</dbReference>
<feature type="domain" description="TIR" evidence="2">
    <location>
        <begin position="9"/>
        <end position="174"/>
    </location>
</feature>
<dbReference type="EMBL" id="BT091465">
    <property type="protein sequence ID" value="ACU15631.1"/>
    <property type="molecule type" value="mRNA"/>
</dbReference>
<proteinExistence type="evidence at transcript level"/>
<sequence>MAATTRSLASYDVFLSFSGLDTLYGFTGNLYNALYDRGIYTFIDDQERSRGDEIAPALSKAIQESRIAITVLSENYAFSSFRLNELVTILDCKSEGLLVIPVFYNVDPSDVRHQKGSYGEAMTYHQKRFKANKEKLQKWRMALHQVADLSGYHFKDGQLAKLKSYVWITPYLMKKK</sequence>
<dbReference type="PANTHER" id="PTHR32009">
    <property type="entry name" value="TMV RESISTANCE PROTEIN N-LIKE"/>
    <property type="match status" value="1"/>
</dbReference>